<sequence>MTLILYKWRSAMLWGDTSTQSPTHMHIAIQLYITSHSFAVLYIDYY</sequence>
<name>A0A0E9TLW7_ANGAN</name>
<evidence type="ECO:0000313" key="1">
    <source>
        <dbReference type="EMBL" id="JAH54606.1"/>
    </source>
</evidence>
<dbReference type="EMBL" id="GBXM01053971">
    <property type="protein sequence ID" value="JAH54606.1"/>
    <property type="molecule type" value="Transcribed_RNA"/>
</dbReference>
<organism evidence="1">
    <name type="scientific">Anguilla anguilla</name>
    <name type="common">European freshwater eel</name>
    <name type="synonym">Muraena anguilla</name>
    <dbReference type="NCBI Taxonomy" id="7936"/>
    <lineage>
        <taxon>Eukaryota</taxon>
        <taxon>Metazoa</taxon>
        <taxon>Chordata</taxon>
        <taxon>Craniata</taxon>
        <taxon>Vertebrata</taxon>
        <taxon>Euteleostomi</taxon>
        <taxon>Actinopterygii</taxon>
        <taxon>Neopterygii</taxon>
        <taxon>Teleostei</taxon>
        <taxon>Anguilliformes</taxon>
        <taxon>Anguillidae</taxon>
        <taxon>Anguilla</taxon>
    </lineage>
</organism>
<proteinExistence type="predicted"/>
<accession>A0A0E9TLW7</accession>
<reference evidence="1" key="1">
    <citation type="submission" date="2014-11" db="EMBL/GenBank/DDBJ databases">
        <authorList>
            <person name="Amaro Gonzalez C."/>
        </authorList>
    </citation>
    <scope>NUCLEOTIDE SEQUENCE</scope>
</reference>
<reference evidence="1" key="2">
    <citation type="journal article" date="2015" name="Fish Shellfish Immunol.">
        <title>Early steps in the European eel (Anguilla anguilla)-Vibrio vulnificus interaction in the gills: Role of the RtxA13 toxin.</title>
        <authorList>
            <person name="Callol A."/>
            <person name="Pajuelo D."/>
            <person name="Ebbesson L."/>
            <person name="Teles M."/>
            <person name="MacKenzie S."/>
            <person name="Amaro C."/>
        </authorList>
    </citation>
    <scope>NUCLEOTIDE SEQUENCE</scope>
</reference>
<dbReference type="AlphaFoldDB" id="A0A0E9TLW7"/>
<protein>
    <submittedName>
        <fullName evidence="1">Uncharacterized protein</fullName>
    </submittedName>
</protein>